<dbReference type="InterPro" id="IPR040624">
    <property type="entry name" value="HalOD1"/>
</dbReference>
<dbReference type="Pfam" id="PF18545">
    <property type="entry name" value="HalOD1"/>
    <property type="match status" value="1"/>
</dbReference>
<dbReference type="EMBL" id="CP064789">
    <property type="protein sequence ID" value="QSG12483.1"/>
    <property type="molecule type" value="Genomic_DNA"/>
</dbReference>
<dbReference type="RefSeq" id="WP_394358897.1">
    <property type="nucleotide sequence ID" value="NZ_CP064789.1"/>
</dbReference>
<evidence type="ECO:0000313" key="2">
    <source>
        <dbReference type="EMBL" id="QSG12483.1"/>
    </source>
</evidence>
<feature type="domain" description="Halobacterial output" evidence="1">
    <location>
        <begin position="3"/>
        <end position="40"/>
    </location>
</feature>
<reference evidence="2" key="1">
    <citation type="submission" date="2020-11" db="EMBL/GenBank/DDBJ databases">
        <title>Carbohydrate-dependent, anaerobic sulfur respiration: A novel catabolism in halophilic archaea.</title>
        <authorList>
            <person name="Sorokin D.Y."/>
            <person name="Messina E."/>
            <person name="Smedile F."/>
            <person name="La Cono V."/>
            <person name="Hallsworth J.E."/>
            <person name="Yakimov M.M."/>
        </authorList>
    </citation>
    <scope>NUCLEOTIDE SEQUENCE</scope>
    <source>
        <strain evidence="2">HSR-Bgl</strain>
    </source>
</reference>
<gene>
    <name evidence="2" type="ORF">HSBGL_2074</name>
</gene>
<dbReference type="Proteomes" id="UP000663305">
    <property type="component" value="Chromosome"/>
</dbReference>
<organism evidence="2 3">
    <name type="scientific">Halapricum desulfuricans</name>
    <dbReference type="NCBI Taxonomy" id="2841257"/>
    <lineage>
        <taxon>Archaea</taxon>
        <taxon>Methanobacteriati</taxon>
        <taxon>Methanobacteriota</taxon>
        <taxon>Stenosarchaea group</taxon>
        <taxon>Halobacteria</taxon>
        <taxon>Halobacteriales</taxon>
        <taxon>Haloarculaceae</taxon>
        <taxon>Halapricum</taxon>
    </lineage>
</organism>
<sequence>MPIIEAVSEVLETPVETVPPLSDAIDVDGLEKLITHDPANDVTSQTSRESAA</sequence>
<proteinExistence type="predicted"/>
<evidence type="ECO:0000259" key="1">
    <source>
        <dbReference type="Pfam" id="PF18545"/>
    </source>
</evidence>
<name>A0A897NNJ9_9EURY</name>
<protein>
    <recommendedName>
        <fullName evidence="1">Halobacterial output domain-containing protein</fullName>
    </recommendedName>
</protein>
<dbReference type="AlphaFoldDB" id="A0A897NNJ9"/>
<accession>A0A897NNJ9</accession>
<dbReference type="GeneID" id="96090877"/>
<evidence type="ECO:0000313" key="3">
    <source>
        <dbReference type="Proteomes" id="UP000663305"/>
    </source>
</evidence>